<dbReference type="Proteomes" id="UP000218238">
    <property type="component" value="Unassembled WGS sequence"/>
</dbReference>
<dbReference type="EMBL" id="NTFS01000035">
    <property type="protein sequence ID" value="PAX59785.1"/>
    <property type="molecule type" value="Genomic_DNA"/>
</dbReference>
<dbReference type="AlphaFoldDB" id="A0A2A2TMZ2"/>
<comment type="caution">
    <text evidence="1">The sequence shown here is derived from an EMBL/GenBank/DDBJ whole genome shotgun (WGS) entry which is preliminary data.</text>
</comment>
<evidence type="ECO:0000313" key="2">
    <source>
        <dbReference type="Proteomes" id="UP000218238"/>
    </source>
</evidence>
<dbReference type="RefSeq" id="WP_095720684.1">
    <property type="nucleotide sequence ID" value="NZ_NTFS01000035.1"/>
</dbReference>
<name>A0A2A2TMZ2_9CYAN</name>
<sequence length="127" mass="14392">MIKPRAVRQLPECPTCRFYCGNPYLFCAVMPDGPEGESCPHFAFDPDAVPEEEELWQPVGASYVHNELVLDSNHLLMNGIEIIHVDPASWHPMYTGKCPRCGASFDRDYTSRVHWDCANCGWMDDSV</sequence>
<organism evidence="1 2">
    <name type="scientific">Brunnivagina elsteri CCALA 953</name>
    <dbReference type="NCBI Taxonomy" id="987040"/>
    <lineage>
        <taxon>Bacteria</taxon>
        <taxon>Bacillati</taxon>
        <taxon>Cyanobacteriota</taxon>
        <taxon>Cyanophyceae</taxon>
        <taxon>Nostocales</taxon>
        <taxon>Calotrichaceae</taxon>
        <taxon>Brunnivagina</taxon>
    </lineage>
</organism>
<proteinExistence type="predicted"/>
<keyword evidence="2" id="KW-1185">Reference proteome</keyword>
<dbReference type="OrthoDB" id="516763at2"/>
<reference evidence="1 2" key="1">
    <citation type="submission" date="2017-08" db="EMBL/GenBank/DDBJ databases">
        <title>Draft genome sequence of filamentous cyanobacterium Calothrix elsteri CCALA 953.</title>
        <authorList>
            <person name="Gagunashvili A.N."/>
            <person name="Elster J."/>
            <person name="Andresson O.S."/>
        </authorList>
    </citation>
    <scope>NUCLEOTIDE SEQUENCE [LARGE SCALE GENOMIC DNA]</scope>
    <source>
        <strain evidence="1 2">CCALA 953</strain>
    </source>
</reference>
<gene>
    <name evidence="1" type="ORF">CK510_05245</name>
</gene>
<protein>
    <submittedName>
        <fullName evidence="1">Uncharacterized protein</fullName>
    </submittedName>
</protein>
<accession>A0A2A2TMZ2</accession>
<evidence type="ECO:0000313" key="1">
    <source>
        <dbReference type="EMBL" id="PAX59785.1"/>
    </source>
</evidence>